<organism evidence="1 2">
    <name type="scientific">Streptomyces fildesensis</name>
    <dbReference type="NCBI Taxonomy" id="375757"/>
    <lineage>
        <taxon>Bacteria</taxon>
        <taxon>Bacillati</taxon>
        <taxon>Actinomycetota</taxon>
        <taxon>Actinomycetes</taxon>
        <taxon>Kitasatosporales</taxon>
        <taxon>Streptomycetaceae</taxon>
        <taxon>Streptomyces</taxon>
    </lineage>
</organism>
<proteinExistence type="predicted"/>
<keyword evidence="2" id="KW-1185">Reference proteome</keyword>
<name>A0ABW8C290_9ACTN</name>
<evidence type="ECO:0000313" key="1">
    <source>
        <dbReference type="EMBL" id="MFI9100538.1"/>
    </source>
</evidence>
<reference evidence="1 2" key="1">
    <citation type="submission" date="2024-10" db="EMBL/GenBank/DDBJ databases">
        <title>The Natural Products Discovery Center: Release of the First 8490 Sequenced Strains for Exploring Actinobacteria Biosynthetic Diversity.</title>
        <authorList>
            <person name="Kalkreuter E."/>
            <person name="Kautsar S.A."/>
            <person name="Yang D."/>
            <person name="Bader C.D."/>
            <person name="Teijaro C.N."/>
            <person name="Fluegel L."/>
            <person name="Davis C.M."/>
            <person name="Simpson J.R."/>
            <person name="Lauterbach L."/>
            <person name="Steele A.D."/>
            <person name="Gui C."/>
            <person name="Meng S."/>
            <person name="Li G."/>
            <person name="Viehrig K."/>
            <person name="Ye F."/>
            <person name="Su P."/>
            <person name="Kiefer A.F."/>
            <person name="Nichols A."/>
            <person name="Cepeda A.J."/>
            <person name="Yan W."/>
            <person name="Fan B."/>
            <person name="Jiang Y."/>
            <person name="Adhikari A."/>
            <person name="Zheng C.-J."/>
            <person name="Schuster L."/>
            <person name="Cowan T.M."/>
            <person name="Smanski M.J."/>
            <person name="Chevrette M.G."/>
            <person name="De Carvalho L.P.S."/>
            <person name="Shen B."/>
        </authorList>
    </citation>
    <scope>NUCLEOTIDE SEQUENCE [LARGE SCALE GENOMIC DNA]</scope>
    <source>
        <strain evidence="1 2">NPDC053399</strain>
    </source>
</reference>
<dbReference type="EMBL" id="JBITYG010000002">
    <property type="protein sequence ID" value="MFI9100538.1"/>
    <property type="molecule type" value="Genomic_DNA"/>
</dbReference>
<dbReference type="RefSeq" id="WP_399645839.1">
    <property type="nucleotide sequence ID" value="NZ_JBITYG010000002.1"/>
</dbReference>
<evidence type="ECO:0000313" key="2">
    <source>
        <dbReference type="Proteomes" id="UP001614394"/>
    </source>
</evidence>
<dbReference type="Proteomes" id="UP001614394">
    <property type="component" value="Unassembled WGS sequence"/>
</dbReference>
<gene>
    <name evidence="1" type="ORF">ACIGXA_08420</name>
</gene>
<protein>
    <submittedName>
        <fullName evidence="1">Uncharacterized protein</fullName>
    </submittedName>
</protein>
<comment type="caution">
    <text evidence="1">The sequence shown here is derived from an EMBL/GenBank/DDBJ whole genome shotgun (WGS) entry which is preliminary data.</text>
</comment>
<accession>A0ABW8C290</accession>
<sequence length="62" mass="6206">MTELTPEAVRGQVAEARAALAAAVDSGEYGAISGALDALEESLGLARLHGVELPAADGGERT</sequence>